<evidence type="ECO:0000313" key="3">
    <source>
        <dbReference type="EMBL" id="RKI17744.1"/>
    </source>
</evidence>
<feature type="domain" description="Transglycosylase SLT" evidence="2">
    <location>
        <begin position="175"/>
        <end position="252"/>
    </location>
</feature>
<protein>
    <submittedName>
        <fullName evidence="3">Lytic transglycosylase</fullName>
    </submittedName>
</protein>
<sequence>MALSPVSNRSVAFRAPSQDVASRPEGVSGPRAQGCFSPRPGSNVASQLQQDGFSAGPQKGAEFKQFMEGLSEVVKGLQQLTQMLQASGIGEAPSLGGEDGAEGVSGAEGASSASGASGAEGASSASGPSSAGDSYQAGPTEAAGASGEAPQGQVGDWIKQAQKLLAAAGIPADKMNAQDIAKIVEHESSGNPSAINLTDQNAKDGHPSIGLMQTIQPTFDAFKLPGHDDIRNPVDNIVAAVRYAVDRYGSVSNTPGIKGLNGGSGYVGY</sequence>
<feature type="region of interest" description="Disordered" evidence="1">
    <location>
        <begin position="1"/>
        <end position="60"/>
    </location>
</feature>
<feature type="compositionally biased region" description="Polar residues" evidence="1">
    <location>
        <begin position="1"/>
        <end position="10"/>
    </location>
</feature>
<dbReference type="SUPFAM" id="SSF53955">
    <property type="entry name" value="Lysozyme-like"/>
    <property type="match status" value="1"/>
</dbReference>
<feature type="region of interest" description="Disordered" evidence="1">
    <location>
        <begin position="89"/>
        <end position="153"/>
    </location>
</feature>
<accession>A0ABX9QS21</accession>
<evidence type="ECO:0000259" key="2">
    <source>
        <dbReference type="Pfam" id="PF01464"/>
    </source>
</evidence>
<reference evidence="3 4" key="1">
    <citation type="submission" date="2018-09" db="EMBL/GenBank/DDBJ databases">
        <authorList>
            <person name="Livingstone P.G."/>
            <person name="Whitworth D.E."/>
        </authorList>
    </citation>
    <scope>NUCLEOTIDE SEQUENCE [LARGE SCALE GENOMIC DNA]</scope>
    <source>
        <strain evidence="3 4">CA031B</strain>
    </source>
</reference>
<name>A0ABX9QS21_9BACT</name>
<dbReference type="Pfam" id="PF01464">
    <property type="entry name" value="SLT"/>
    <property type="match status" value="1"/>
</dbReference>
<keyword evidence="4" id="KW-1185">Reference proteome</keyword>
<dbReference type="Gene3D" id="1.10.530.10">
    <property type="match status" value="1"/>
</dbReference>
<evidence type="ECO:0000256" key="1">
    <source>
        <dbReference type="SAM" id="MobiDB-lite"/>
    </source>
</evidence>
<gene>
    <name evidence="3" type="ORF">D7Y13_00205</name>
</gene>
<dbReference type="InterPro" id="IPR008258">
    <property type="entry name" value="Transglycosylase_SLT_dom_1"/>
</dbReference>
<dbReference type="Proteomes" id="UP000278907">
    <property type="component" value="Unassembled WGS sequence"/>
</dbReference>
<dbReference type="EMBL" id="RAWI01000001">
    <property type="protein sequence ID" value="RKI17744.1"/>
    <property type="molecule type" value="Genomic_DNA"/>
</dbReference>
<feature type="compositionally biased region" description="Low complexity" evidence="1">
    <location>
        <begin position="102"/>
        <end position="134"/>
    </location>
</feature>
<proteinExistence type="predicted"/>
<feature type="compositionally biased region" description="Polar residues" evidence="1">
    <location>
        <begin position="43"/>
        <end position="52"/>
    </location>
</feature>
<dbReference type="RefSeq" id="WP_120530851.1">
    <property type="nucleotide sequence ID" value="NZ_RAWI01000001.1"/>
</dbReference>
<comment type="caution">
    <text evidence="3">The sequence shown here is derived from an EMBL/GenBank/DDBJ whole genome shotgun (WGS) entry which is preliminary data.</text>
</comment>
<dbReference type="CDD" id="cd13402">
    <property type="entry name" value="LT_TF-like"/>
    <property type="match status" value="1"/>
</dbReference>
<organism evidence="3 4">
    <name type="scientific">Corallococcus praedator</name>
    <dbReference type="NCBI Taxonomy" id="2316724"/>
    <lineage>
        <taxon>Bacteria</taxon>
        <taxon>Pseudomonadati</taxon>
        <taxon>Myxococcota</taxon>
        <taxon>Myxococcia</taxon>
        <taxon>Myxococcales</taxon>
        <taxon>Cystobacterineae</taxon>
        <taxon>Myxococcaceae</taxon>
        <taxon>Corallococcus</taxon>
    </lineage>
</organism>
<dbReference type="InterPro" id="IPR023346">
    <property type="entry name" value="Lysozyme-like_dom_sf"/>
</dbReference>
<evidence type="ECO:0000313" key="4">
    <source>
        <dbReference type="Proteomes" id="UP000278907"/>
    </source>
</evidence>